<gene>
    <name evidence="1" type="ORF">GCM10007170_36620</name>
</gene>
<organism evidence="1 2">
    <name type="scientific">Arthrobacter liuii</name>
    <dbReference type="NCBI Taxonomy" id="1476996"/>
    <lineage>
        <taxon>Bacteria</taxon>
        <taxon>Bacillati</taxon>
        <taxon>Actinomycetota</taxon>
        <taxon>Actinomycetes</taxon>
        <taxon>Micrococcales</taxon>
        <taxon>Micrococcaceae</taxon>
        <taxon>Arthrobacter</taxon>
    </lineage>
</organism>
<protein>
    <submittedName>
        <fullName evidence="1">Uncharacterized protein</fullName>
    </submittedName>
</protein>
<proteinExistence type="predicted"/>
<reference evidence="2" key="1">
    <citation type="journal article" date="2019" name="Int. J. Syst. Evol. Microbiol.">
        <title>The Global Catalogue of Microorganisms (GCM) 10K type strain sequencing project: providing services to taxonomists for standard genome sequencing and annotation.</title>
        <authorList>
            <consortium name="The Broad Institute Genomics Platform"/>
            <consortium name="The Broad Institute Genome Sequencing Center for Infectious Disease"/>
            <person name="Wu L."/>
            <person name="Ma J."/>
        </authorList>
    </citation>
    <scope>NUCLEOTIDE SEQUENCE [LARGE SCALE GENOMIC DNA]</scope>
    <source>
        <strain evidence="2">CGMCC 1.12778</strain>
    </source>
</reference>
<dbReference type="RefSeq" id="WP_188572974.1">
    <property type="nucleotide sequence ID" value="NZ_BMFW01000025.1"/>
</dbReference>
<dbReference type="Proteomes" id="UP000643279">
    <property type="component" value="Unassembled WGS sequence"/>
</dbReference>
<evidence type="ECO:0000313" key="2">
    <source>
        <dbReference type="Proteomes" id="UP000643279"/>
    </source>
</evidence>
<comment type="caution">
    <text evidence="1">The sequence shown here is derived from an EMBL/GenBank/DDBJ whole genome shotgun (WGS) entry which is preliminary data.</text>
</comment>
<evidence type="ECO:0000313" key="1">
    <source>
        <dbReference type="EMBL" id="GGI00148.1"/>
    </source>
</evidence>
<keyword evidence="2" id="KW-1185">Reference proteome</keyword>
<sequence>MLQELRNDDEGRYVVTTATGSQYELDLTARTVKRIMAATAPVIEYLDVGFAQLRRDGEPLELLMLESCSVGARARYWIQVRDDHIVTLRQTSPVVRIAALDPWEP</sequence>
<name>A0ABQ2AZW8_9MICC</name>
<accession>A0ABQ2AZW8</accession>
<dbReference type="EMBL" id="BMFW01000025">
    <property type="protein sequence ID" value="GGI00148.1"/>
    <property type="molecule type" value="Genomic_DNA"/>
</dbReference>